<keyword evidence="10" id="KW-0175">Coiled coil</keyword>
<dbReference type="RefSeq" id="WP_182161914.1">
    <property type="nucleotide sequence ID" value="NZ_JACFXV010000031.1"/>
</dbReference>
<keyword evidence="6 9" id="KW-0812">Transmembrane</keyword>
<dbReference type="InterPro" id="IPR058781">
    <property type="entry name" value="HH_AprE-like"/>
</dbReference>
<dbReference type="Gene3D" id="2.40.30.170">
    <property type="match status" value="1"/>
</dbReference>
<dbReference type="Gene3D" id="2.40.50.100">
    <property type="match status" value="1"/>
</dbReference>
<evidence type="ECO:0000256" key="4">
    <source>
        <dbReference type="ARBA" id="ARBA00022475"/>
    </source>
</evidence>
<evidence type="ECO:0000256" key="7">
    <source>
        <dbReference type="ARBA" id="ARBA00022989"/>
    </source>
</evidence>
<evidence type="ECO:0000259" key="11">
    <source>
        <dbReference type="Pfam" id="PF25994"/>
    </source>
</evidence>
<dbReference type="GO" id="GO:0015031">
    <property type="term" value="P:protein transport"/>
    <property type="evidence" value="ECO:0007669"/>
    <property type="project" value="InterPro"/>
</dbReference>
<dbReference type="NCBIfam" id="TIGR01843">
    <property type="entry name" value="type_I_hlyD"/>
    <property type="match status" value="1"/>
</dbReference>
<accession>A0A839A9E2</accession>
<evidence type="ECO:0000313" key="14">
    <source>
        <dbReference type="Proteomes" id="UP000541109"/>
    </source>
</evidence>
<dbReference type="Pfam" id="PF25994">
    <property type="entry name" value="HH_AprE"/>
    <property type="match status" value="1"/>
</dbReference>
<evidence type="ECO:0000256" key="10">
    <source>
        <dbReference type="SAM" id="Coils"/>
    </source>
</evidence>
<protein>
    <recommendedName>
        <fullName evidence="9">Membrane fusion protein (MFP) family protein</fullName>
    </recommendedName>
</protein>
<reference evidence="13 14" key="1">
    <citation type="submission" date="2020-07" db="EMBL/GenBank/DDBJ databases">
        <title>Stappia sp., F7233, whole genome shotgun sequencing project.</title>
        <authorList>
            <person name="Jiang S."/>
            <person name="Liu Z.W."/>
            <person name="Du Z.J."/>
        </authorList>
    </citation>
    <scope>NUCLEOTIDE SEQUENCE [LARGE SCALE GENOMIC DNA]</scope>
    <source>
        <strain evidence="13 14">F7233</strain>
    </source>
</reference>
<sequence>MSYLAVNDSFDQQIHRATRKATMAGYGLLAGCVLVFAFWANAAPISGAVISSGVFVATGENKIVQHFEGGVIKEIKVREGDLVEPGESLVVLDDTTPRAELRRLELRLARLMAMQSRFEAEMNWDTEISFPAVMTMQEEADPDIAAIIDAQKLTFTARRNTLESEIATLADGINALQQRIGGSNTQLEAVRSQLALIEEELQGKTSLLKSGLIRKPEILALQRAQANLQGEIGRLTGEIGDARERIARIKEQIQVARNTTIKTVVEQLHDVNAEMDDVKERIRSARAILDRINITAPVEGVVVKLRYHTPGGVIEAGKNVLEIVPVQEELIIEVPVRPQDIDNVREGQAAVIRLTALNKRITPMIDGKVIYISADALPNDKRSQLTPTTSSGPDVYVARVALDPSWVQKVPEFKPTPGMPAEVYIKTHERTFFEYLMRPIRDSMQRAFRES</sequence>
<dbReference type="InterPro" id="IPR058982">
    <property type="entry name" value="Beta-barrel_AprE"/>
</dbReference>
<dbReference type="AlphaFoldDB" id="A0A839A9E2"/>
<evidence type="ECO:0000256" key="3">
    <source>
        <dbReference type="ARBA" id="ARBA00022448"/>
    </source>
</evidence>
<evidence type="ECO:0000256" key="9">
    <source>
        <dbReference type="RuleBase" id="RU365093"/>
    </source>
</evidence>
<feature type="domain" description="AprE-like long alpha-helical hairpin" evidence="11">
    <location>
        <begin position="98"/>
        <end position="287"/>
    </location>
</feature>
<organism evidence="13 14">
    <name type="scientific">Stappia albiluteola</name>
    <dbReference type="NCBI Taxonomy" id="2758565"/>
    <lineage>
        <taxon>Bacteria</taxon>
        <taxon>Pseudomonadati</taxon>
        <taxon>Pseudomonadota</taxon>
        <taxon>Alphaproteobacteria</taxon>
        <taxon>Hyphomicrobiales</taxon>
        <taxon>Stappiaceae</taxon>
        <taxon>Stappia</taxon>
    </lineage>
</organism>
<keyword evidence="3 9" id="KW-0813">Transport</keyword>
<evidence type="ECO:0000259" key="12">
    <source>
        <dbReference type="Pfam" id="PF26002"/>
    </source>
</evidence>
<feature type="domain" description="AprE-like beta-barrel" evidence="12">
    <location>
        <begin position="330"/>
        <end position="427"/>
    </location>
</feature>
<feature type="coiled-coil region" evidence="10">
    <location>
        <begin position="232"/>
        <end position="288"/>
    </location>
</feature>
<dbReference type="InterPro" id="IPR050739">
    <property type="entry name" value="MFP"/>
</dbReference>
<evidence type="ECO:0000256" key="5">
    <source>
        <dbReference type="ARBA" id="ARBA00022519"/>
    </source>
</evidence>
<dbReference type="PANTHER" id="PTHR30386:SF17">
    <property type="entry name" value="ALKALINE PROTEASE SECRETION PROTEIN APRE"/>
    <property type="match status" value="1"/>
</dbReference>
<evidence type="ECO:0000256" key="6">
    <source>
        <dbReference type="ARBA" id="ARBA00022692"/>
    </source>
</evidence>
<keyword evidence="7 9" id="KW-1133">Transmembrane helix</keyword>
<keyword evidence="14" id="KW-1185">Reference proteome</keyword>
<evidence type="ECO:0000313" key="13">
    <source>
        <dbReference type="EMBL" id="MBA5775981.1"/>
    </source>
</evidence>
<dbReference type="PRINTS" id="PR01490">
    <property type="entry name" value="RTXTOXIND"/>
</dbReference>
<keyword evidence="4 9" id="KW-1003">Cell membrane</keyword>
<dbReference type="PANTHER" id="PTHR30386">
    <property type="entry name" value="MEMBRANE FUSION SUBUNIT OF EMRAB-TOLC MULTIDRUG EFFLUX PUMP"/>
    <property type="match status" value="1"/>
</dbReference>
<comment type="subcellular location">
    <subcellularLocation>
        <location evidence="1 9">Cell inner membrane</location>
        <topology evidence="1 9">Single-pass membrane protein</topology>
    </subcellularLocation>
</comment>
<evidence type="ECO:0000256" key="8">
    <source>
        <dbReference type="ARBA" id="ARBA00023136"/>
    </source>
</evidence>
<dbReference type="Proteomes" id="UP000541109">
    <property type="component" value="Unassembled WGS sequence"/>
</dbReference>
<dbReference type="EMBL" id="JACFXV010000031">
    <property type="protein sequence ID" value="MBA5775981.1"/>
    <property type="molecule type" value="Genomic_DNA"/>
</dbReference>
<comment type="caution">
    <text evidence="13">The sequence shown here is derived from an EMBL/GenBank/DDBJ whole genome shotgun (WGS) entry which is preliminary data.</text>
</comment>
<evidence type="ECO:0000256" key="2">
    <source>
        <dbReference type="ARBA" id="ARBA00009477"/>
    </source>
</evidence>
<gene>
    <name evidence="13" type="ORF">H2509_02435</name>
</gene>
<dbReference type="Pfam" id="PF26002">
    <property type="entry name" value="Beta-barrel_AprE"/>
    <property type="match status" value="1"/>
</dbReference>
<keyword evidence="5 9" id="KW-0997">Cell inner membrane</keyword>
<dbReference type="GO" id="GO:0005886">
    <property type="term" value="C:plasma membrane"/>
    <property type="evidence" value="ECO:0007669"/>
    <property type="project" value="UniProtKB-SubCell"/>
</dbReference>
<dbReference type="InterPro" id="IPR010129">
    <property type="entry name" value="T1SS_HlyD"/>
</dbReference>
<name>A0A839A9E2_9HYPH</name>
<keyword evidence="8 9" id="KW-0472">Membrane</keyword>
<evidence type="ECO:0000256" key="1">
    <source>
        <dbReference type="ARBA" id="ARBA00004377"/>
    </source>
</evidence>
<proteinExistence type="inferred from homology"/>
<feature type="transmembrane region" description="Helical" evidence="9">
    <location>
        <begin position="21"/>
        <end position="40"/>
    </location>
</feature>
<comment type="similarity">
    <text evidence="2 9">Belongs to the membrane fusion protein (MFP) (TC 8.A.1) family.</text>
</comment>